<feature type="repeat" description="ANK" evidence="3">
    <location>
        <begin position="783"/>
        <end position="815"/>
    </location>
</feature>
<keyword evidence="1" id="KW-0677">Repeat</keyword>
<feature type="domain" description="Novel STAND NTPase 3" evidence="4">
    <location>
        <begin position="290"/>
        <end position="456"/>
    </location>
</feature>
<accession>A0A8B6GSU1</accession>
<feature type="repeat" description="ANK" evidence="3">
    <location>
        <begin position="1278"/>
        <end position="1310"/>
    </location>
</feature>
<feature type="repeat" description="ANK" evidence="3">
    <location>
        <begin position="882"/>
        <end position="914"/>
    </location>
</feature>
<reference evidence="5" key="1">
    <citation type="submission" date="2018-11" db="EMBL/GenBank/DDBJ databases">
        <authorList>
            <person name="Alioto T."/>
            <person name="Alioto T."/>
        </authorList>
    </citation>
    <scope>NUCLEOTIDE SEQUENCE</scope>
</reference>
<feature type="repeat" description="ANK" evidence="3">
    <location>
        <begin position="849"/>
        <end position="881"/>
    </location>
</feature>
<dbReference type="InterPro" id="IPR036770">
    <property type="entry name" value="Ankyrin_rpt-contain_sf"/>
</dbReference>
<dbReference type="Pfam" id="PF12796">
    <property type="entry name" value="Ank_2"/>
    <property type="match status" value="5"/>
</dbReference>
<keyword evidence="6" id="KW-1185">Reference proteome</keyword>
<feature type="repeat" description="ANK" evidence="3">
    <location>
        <begin position="1014"/>
        <end position="1046"/>
    </location>
</feature>
<feature type="repeat" description="ANK" evidence="3">
    <location>
        <begin position="1080"/>
        <end position="1112"/>
    </location>
</feature>
<dbReference type="InterPro" id="IPR002110">
    <property type="entry name" value="Ankyrin_rpt"/>
</dbReference>
<name>A0A8B6GSU1_MYTGA</name>
<evidence type="ECO:0000313" key="5">
    <source>
        <dbReference type="EMBL" id="VDI68968.1"/>
    </source>
</evidence>
<sequence>MEKLRAIRVGHRSAVTRLINRTKEKIADNDMENQELSATTETLVKKRNLLENLDTQILDGTKVGDMEPEVWDSDEFNLHMEVSIHKFKDITSNSGGSVLKPTVNDFLNQGPVAHISTLPTTSNVNHNTNQTQDAIQSTFNGGTNIYFLLSCSTMLGRSVRDLARPQNTAKGCNSWTRDLDNKDTPVFTDGLPDWTGFTTRLITHTNWTFTTHHATNSTPLVTYICTFNHHQMLFMPTLELCIGMIQLRIFQICVGDSGDTDLTDDVNSFAVEKTHHEEYIKEWEQDQTTFWETRATRHILEYLPSHNCIVVTGSSGCGKSSNIHHAALHLRDSFGYEIVPDLVGPTDIMNYYNKNKKQVFVVDDICGKETINTQTFQLWRDYLDKMEKIFKDVETDVGGKYDGKVFKVSSPKLLISCRLHIYKESQFQRLTLLTRNECNLLSPELCLLADERMHMLHMYLPDDIINNIKQVTENVDYFPLLCKLSKDKTSEEVKKMFTAPLISIKNNIINIINENKEQFCALVLCIVFNDGFNTDWLKLRSVSENNNTKTDTLEHIMKEFDIALSKEKQRNSLKASFTTLNGTYLKLRGTEYRIIHDKIYKMASVICGQHLTEFFIKYASSVFIRDNFIFESVREVHENDDLIVLSKDQEEDYFERLLCDLKEHVIISTFHNYQLIYQTFRDKLISFLKRKNDANTVLTKLDTEGCKTKDTLDPHYYTTLLIESTILGYFDIVHFLIVNVKCDVNKTDEEGNSPLHKASESGHTAVAKLLIENNADVSQCDNINKSPLLLACEGGHKDTVELLLQKKADVNQCDTFEWYPLAVACAGEHKDIVELLLQNKANVNQCDQYSQSSLCVACSRGNKDIVELLLQHKADVNQCNKNSKSPLYEACNAGHTDIVGLLLQNKADINQCDLYSQCPLCVACTKGYKDIVELLLQYKADVNQCNKNSTSPLYAACRRGRKDIVELLLQINADVNQYNMNGESPLYAACKGGHTDIVELLLQNNSDVNQCNKNNKSPLYAACKGGCKDIVELFLQINADVNQCYKNGKSPLYAACKGGRKDIVEILLQNNTVVNQCNKNGESPLCAACQGGHKDIVELLLQNNADVSHGDQLGQSPLYVACKGGHKDTVELLLQNNADVSHVDQLGKSPLYVACKGGHEDTVELLLQNKAEVNQCDEDDQSPLYAACQGGHINTVKMLLQNNADVSHVDQLGKSPLYVACKGGHEDTVELLLQNKAEVNQCDEDGQSPLYAACQGGHRDTVELLLQNNADANQCNKKTESPLYAACKGGHTYMVELLLQINADVNECNENGKSPLYAACQGGRKDTAELLLQNNADVNKCDVIGKSVLHAACKGGHTYTVELLLKNNADVNQCDQERCSPLFLACNGGHTGTVELLLQNNADVSKCNSDGQSPLFVACERGHTDTVELLLKNNADVSQCDVYGESSLFVACKEGFTYTVELLLQNNANVNQCNNNKLSPLHAASRERHPDIVKLLLQKKADINQRDTKGDSPLHAVCSYYTEIELLLHNFNIIWNSKNKLETVQILLAWNADAKMCNKYGQTPLDIASESHFVELINLFEENIKLKESQLNIS</sequence>
<feature type="repeat" description="ANK" evidence="3">
    <location>
        <begin position="1146"/>
        <end position="1178"/>
    </location>
</feature>
<feature type="repeat" description="ANK" evidence="3">
    <location>
        <begin position="1212"/>
        <end position="1244"/>
    </location>
</feature>
<dbReference type="PROSITE" id="PS50088">
    <property type="entry name" value="ANK_REPEAT"/>
    <property type="match status" value="23"/>
</dbReference>
<dbReference type="PANTHER" id="PTHR24171:SF10">
    <property type="entry name" value="ANKYRIN REPEAT DOMAIN-CONTAINING PROTEIN 29-LIKE"/>
    <property type="match status" value="1"/>
</dbReference>
<dbReference type="OrthoDB" id="7464126at2759"/>
<feature type="repeat" description="ANK" evidence="3">
    <location>
        <begin position="1179"/>
        <end position="1211"/>
    </location>
</feature>
<dbReference type="Pfam" id="PF13637">
    <property type="entry name" value="Ank_4"/>
    <property type="match status" value="2"/>
</dbReference>
<feature type="repeat" description="ANK" evidence="3">
    <location>
        <begin position="1047"/>
        <end position="1079"/>
    </location>
</feature>
<evidence type="ECO:0000256" key="1">
    <source>
        <dbReference type="ARBA" id="ARBA00022737"/>
    </source>
</evidence>
<feature type="repeat" description="ANK" evidence="3">
    <location>
        <begin position="1245"/>
        <end position="1277"/>
    </location>
</feature>
<proteinExistence type="predicted"/>
<feature type="repeat" description="ANK" evidence="3">
    <location>
        <begin position="1344"/>
        <end position="1376"/>
    </location>
</feature>
<feature type="repeat" description="ANK" evidence="3">
    <location>
        <begin position="915"/>
        <end position="947"/>
    </location>
</feature>
<feature type="repeat" description="ANK" evidence="3">
    <location>
        <begin position="1377"/>
        <end position="1409"/>
    </location>
</feature>
<gene>
    <name evidence="5" type="ORF">MGAL_10B024086</name>
</gene>
<feature type="repeat" description="ANK" evidence="3">
    <location>
        <begin position="820"/>
        <end position="848"/>
    </location>
</feature>
<organism evidence="5 6">
    <name type="scientific">Mytilus galloprovincialis</name>
    <name type="common">Mediterranean mussel</name>
    <dbReference type="NCBI Taxonomy" id="29158"/>
    <lineage>
        <taxon>Eukaryota</taxon>
        <taxon>Metazoa</taxon>
        <taxon>Spiralia</taxon>
        <taxon>Lophotrochozoa</taxon>
        <taxon>Mollusca</taxon>
        <taxon>Bivalvia</taxon>
        <taxon>Autobranchia</taxon>
        <taxon>Pteriomorphia</taxon>
        <taxon>Mytilida</taxon>
        <taxon>Mytiloidea</taxon>
        <taxon>Mytilidae</taxon>
        <taxon>Mytilinae</taxon>
        <taxon>Mytilus</taxon>
    </lineage>
</organism>
<dbReference type="SMART" id="SM00248">
    <property type="entry name" value="ANK"/>
    <property type="match status" value="26"/>
</dbReference>
<dbReference type="Proteomes" id="UP000596742">
    <property type="component" value="Unassembled WGS sequence"/>
</dbReference>
<keyword evidence="2 3" id="KW-0040">ANK repeat</keyword>
<dbReference type="PROSITE" id="PS50297">
    <property type="entry name" value="ANK_REP_REGION"/>
    <property type="match status" value="21"/>
</dbReference>
<dbReference type="EMBL" id="UYJE01008973">
    <property type="protein sequence ID" value="VDI68968.1"/>
    <property type="molecule type" value="Genomic_DNA"/>
</dbReference>
<dbReference type="Gene3D" id="1.25.40.20">
    <property type="entry name" value="Ankyrin repeat-containing domain"/>
    <property type="match status" value="7"/>
</dbReference>
<dbReference type="PANTHER" id="PTHR24171">
    <property type="entry name" value="ANKYRIN REPEAT DOMAIN-CONTAINING PROTEIN 39-RELATED"/>
    <property type="match status" value="1"/>
</dbReference>
<feature type="repeat" description="ANK" evidence="3">
    <location>
        <begin position="750"/>
        <end position="782"/>
    </location>
</feature>
<dbReference type="SUPFAM" id="SSF52540">
    <property type="entry name" value="P-loop containing nucleoside triphosphate hydrolases"/>
    <property type="match status" value="1"/>
</dbReference>
<dbReference type="PRINTS" id="PR01415">
    <property type="entry name" value="ANKYRIN"/>
</dbReference>
<dbReference type="InterPro" id="IPR027417">
    <property type="entry name" value="P-loop_NTPase"/>
</dbReference>
<dbReference type="Pfam" id="PF00023">
    <property type="entry name" value="Ank"/>
    <property type="match status" value="5"/>
</dbReference>
<evidence type="ECO:0000313" key="6">
    <source>
        <dbReference type="Proteomes" id="UP000596742"/>
    </source>
</evidence>
<dbReference type="SUPFAM" id="SSF48403">
    <property type="entry name" value="Ankyrin repeat"/>
    <property type="match status" value="3"/>
</dbReference>
<protein>
    <recommendedName>
        <fullName evidence="4">Novel STAND NTPase 3 domain-containing protein</fullName>
    </recommendedName>
</protein>
<evidence type="ECO:0000256" key="2">
    <source>
        <dbReference type="ARBA" id="ARBA00023043"/>
    </source>
</evidence>
<feature type="repeat" description="ANK" evidence="3">
    <location>
        <begin position="981"/>
        <end position="1013"/>
    </location>
</feature>
<feature type="repeat" description="ANK" evidence="3">
    <location>
        <begin position="1113"/>
        <end position="1145"/>
    </location>
</feature>
<feature type="repeat" description="ANK" evidence="3">
    <location>
        <begin position="1410"/>
        <end position="1442"/>
    </location>
</feature>
<feature type="repeat" description="ANK" evidence="3">
    <location>
        <begin position="1476"/>
        <end position="1508"/>
    </location>
</feature>
<feature type="repeat" description="ANK" evidence="3">
    <location>
        <begin position="1443"/>
        <end position="1475"/>
    </location>
</feature>
<comment type="caution">
    <text evidence="5">The sequence shown here is derived from an EMBL/GenBank/DDBJ whole genome shotgun (WGS) entry which is preliminary data.</text>
</comment>
<dbReference type="Pfam" id="PF20720">
    <property type="entry name" value="nSTAND3"/>
    <property type="match status" value="1"/>
</dbReference>
<evidence type="ECO:0000256" key="3">
    <source>
        <dbReference type="PROSITE-ProRule" id="PRU00023"/>
    </source>
</evidence>
<feature type="repeat" description="ANK" evidence="3">
    <location>
        <begin position="948"/>
        <end position="980"/>
    </location>
</feature>
<dbReference type="InterPro" id="IPR049050">
    <property type="entry name" value="nSTAND3"/>
</dbReference>
<evidence type="ECO:0000259" key="4">
    <source>
        <dbReference type="Pfam" id="PF20720"/>
    </source>
</evidence>
<feature type="repeat" description="ANK" evidence="3">
    <location>
        <begin position="1311"/>
        <end position="1343"/>
    </location>
</feature>